<gene>
    <name evidence="1" type="ORF">GO493_09270</name>
</gene>
<dbReference type="InterPro" id="IPR036388">
    <property type="entry name" value="WH-like_DNA-bd_sf"/>
</dbReference>
<evidence type="ECO:0000313" key="1">
    <source>
        <dbReference type="EMBL" id="MVT08446.1"/>
    </source>
</evidence>
<evidence type="ECO:0000313" key="2">
    <source>
        <dbReference type="Proteomes" id="UP000461730"/>
    </source>
</evidence>
<comment type="caution">
    <text evidence="1">The sequence shown here is derived from an EMBL/GenBank/DDBJ whole genome shotgun (WGS) entry which is preliminary data.</text>
</comment>
<dbReference type="Pfam" id="PF02082">
    <property type="entry name" value="Rrf2"/>
    <property type="match status" value="1"/>
</dbReference>
<name>A0A7K1U2E7_9BACT</name>
<dbReference type="PROSITE" id="PS51197">
    <property type="entry name" value="HTH_RRF2_2"/>
    <property type="match status" value="1"/>
</dbReference>
<dbReference type="Proteomes" id="UP000461730">
    <property type="component" value="Unassembled WGS sequence"/>
</dbReference>
<keyword evidence="2" id="KW-1185">Reference proteome</keyword>
<dbReference type="GO" id="GO:0003700">
    <property type="term" value="F:DNA-binding transcription factor activity"/>
    <property type="evidence" value="ECO:0007669"/>
    <property type="project" value="TreeGrafter"/>
</dbReference>
<sequence length="144" mass="15534">MLSKACEYGIKATVFLAQQSKNDLLSNVNEIAGAGNSPVAFTAKILQQLARSGIVASVKGAQGGFYIEKNVLRKLNLLQIVTAIDGDAITTECVLGLSHCSEINPCPMHSKYKVIKAEIVNMLHTTLVSELADDLDQKLTFLKN</sequence>
<dbReference type="InterPro" id="IPR000944">
    <property type="entry name" value="Tscrpt_reg_Rrf2"/>
</dbReference>
<reference evidence="1 2" key="1">
    <citation type="submission" date="2019-12" db="EMBL/GenBank/DDBJ databases">
        <title>Chitinophaga sp. strain ysch24 (GDMCC 1.1355), whole genome shotgun sequence.</title>
        <authorList>
            <person name="Zhang X."/>
        </authorList>
    </citation>
    <scope>NUCLEOTIDE SEQUENCE [LARGE SCALE GENOMIC DNA]</scope>
    <source>
        <strain evidence="2">ysch24</strain>
    </source>
</reference>
<dbReference type="AlphaFoldDB" id="A0A7K1U2E7"/>
<protein>
    <submittedName>
        <fullName evidence="1">Rrf2 family transcriptional regulator</fullName>
    </submittedName>
</protein>
<proteinExistence type="predicted"/>
<dbReference type="EMBL" id="WRXN01000003">
    <property type="protein sequence ID" value="MVT08446.1"/>
    <property type="molecule type" value="Genomic_DNA"/>
</dbReference>
<accession>A0A7K1U2E7</accession>
<dbReference type="PROSITE" id="PS01332">
    <property type="entry name" value="HTH_RRF2_1"/>
    <property type="match status" value="1"/>
</dbReference>
<dbReference type="PANTHER" id="PTHR33221:SF15">
    <property type="entry name" value="HTH-TYPE TRANSCRIPTIONAL REGULATOR YWGB-RELATED"/>
    <property type="match status" value="1"/>
</dbReference>
<dbReference type="GO" id="GO:0005829">
    <property type="term" value="C:cytosol"/>
    <property type="evidence" value="ECO:0007669"/>
    <property type="project" value="TreeGrafter"/>
</dbReference>
<dbReference type="SUPFAM" id="SSF46785">
    <property type="entry name" value="Winged helix' DNA-binding domain"/>
    <property type="match status" value="1"/>
</dbReference>
<dbReference type="InterPro" id="IPR036390">
    <property type="entry name" value="WH_DNA-bd_sf"/>
</dbReference>
<dbReference type="InterPro" id="IPR030489">
    <property type="entry name" value="TR_Rrf2-type_CS"/>
</dbReference>
<dbReference type="Gene3D" id="1.10.10.10">
    <property type="entry name" value="Winged helix-like DNA-binding domain superfamily/Winged helix DNA-binding domain"/>
    <property type="match status" value="1"/>
</dbReference>
<dbReference type="PANTHER" id="PTHR33221">
    <property type="entry name" value="WINGED HELIX-TURN-HELIX TRANSCRIPTIONAL REGULATOR, RRF2 FAMILY"/>
    <property type="match status" value="1"/>
</dbReference>
<dbReference type="NCBIfam" id="TIGR00738">
    <property type="entry name" value="rrf2_super"/>
    <property type="match status" value="1"/>
</dbReference>
<organism evidence="1 2">
    <name type="scientific">Chitinophaga tropicalis</name>
    <dbReference type="NCBI Taxonomy" id="2683588"/>
    <lineage>
        <taxon>Bacteria</taxon>
        <taxon>Pseudomonadati</taxon>
        <taxon>Bacteroidota</taxon>
        <taxon>Chitinophagia</taxon>
        <taxon>Chitinophagales</taxon>
        <taxon>Chitinophagaceae</taxon>
        <taxon>Chitinophaga</taxon>
    </lineage>
</organism>
<dbReference type="RefSeq" id="WP_157305867.1">
    <property type="nucleotide sequence ID" value="NZ_WRXN01000003.1"/>
</dbReference>